<proteinExistence type="predicted"/>
<dbReference type="Proteomes" id="UP001150728">
    <property type="component" value="Unassembled WGS sequence"/>
</dbReference>
<dbReference type="EMBL" id="JANIAM010000021">
    <property type="protein sequence ID" value="MDD2114526.1"/>
    <property type="molecule type" value="Genomic_DNA"/>
</dbReference>
<organism evidence="1 2">
    <name type="scientific">Pseudomonas asiatica</name>
    <dbReference type="NCBI Taxonomy" id="2219225"/>
    <lineage>
        <taxon>Bacteria</taxon>
        <taxon>Pseudomonadati</taxon>
        <taxon>Pseudomonadota</taxon>
        <taxon>Gammaproteobacteria</taxon>
        <taxon>Pseudomonadales</taxon>
        <taxon>Pseudomonadaceae</taxon>
        <taxon>Pseudomonas</taxon>
    </lineage>
</organism>
<sequence length="239" mass="26636">MLESIRTLADIPSTDALLLRHEERTAARNCRLLMQQARERAKACMAEAQQDADSVRANAFQEGYAQGVLQAAAGVSGLLMQSRVMASALQAELVQAARSLLGDLLMDDRLLDELLQRWQAEWAGQGREPLQIILPLRCKAQQVELKSKLKGLGVDSVDIRFHAQERYLFRLADQVVELDIGATQERLSPRLIAQLKQLPESVRQLDEASRSFFISWAAALDKEGSSPLHVLELDNGNDH</sequence>
<protein>
    <submittedName>
        <fullName evidence="1">Oxygen-regulated invasion protein OrgB</fullName>
    </submittedName>
</protein>
<accession>A0A9X4DD00</accession>
<name>A0A9X4DD00_9PSED</name>
<gene>
    <name evidence="1" type="ORF">NP554_22350</name>
</gene>
<evidence type="ECO:0000313" key="1">
    <source>
        <dbReference type="EMBL" id="MDD2114526.1"/>
    </source>
</evidence>
<dbReference type="RefSeq" id="WP_170978860.1">
    <property type="nucleotide sequence ID" value="NZ_CP128558.1"/>
</dbReference>
<comment type="caution">
    <text evidence="1">The sequence shown here is derived from an EMBL/GenBank/DDBJ whole genome shotgun (WGS) entry which is preliminary data.</text>
</comment>
<evidence type="ECO:0000313" key="2">
    <source>
        <dbReference type="Proteomes" id="UP001150728"/>
    </source>
</evidence>
<reference evidence="1" key="1">
    <citation type="submission" date="2022-07" db="EMBL/GenBank/DDBJ databases">
        <title>Multi-strain Analysis of Pseudomonas putida Reveals Metabolic and Genetic Diversity.</title>
        <authorList>
            <person name="Monk J.M."/>
        </authorList>
    </citation>
    <scope>NUCLEOTIDE SEQUENCE</scope>
    <source>
        <strain evidence="1">17633</strain>
    </source>
</reference>
<dbReference type="AlphaFoldDB" id="A0A9X4DD00"/>